<dbReference type="GO" id="GO:0005524">
    <property type="term" value="F:ATP binding"/>
    <property type="evidence" value="ECO:0007669"/>
    <property type="project" value="UniProtKB-KW"/>
</dbReference>
<dbReference type="EC" id="2.7.13.3" evidence="2"/>
<dbReference type="EMBL" id="NPDX01000001">
    <property type="protein sequence ID" value="PJZ85318.1"/>
    <property type="molecule type" value="Genomic_DNA"/>
</dbReference>
<protein>
    <recommendedName>
        <fullName evidence="2">histidine kinase</fullName>
        <ecNumber evidence="2">2.7.13.3</ecNumber>
    </recommendedName>
</protein>
<dbReference type="InterPro" id="IPR036890">
    <property type="entry name" value="HATPase_C_sf"/>
</dbReference>
<evidence type="ECO:0000313" key="9">
    <source>
        <dbReference type="Proteomes" id="UP000232145"/>
    </source>
</evidence>
<evidence type="ECO:0000256" key="3">
    <source>
        <dbReference type="ARBA" id="ARBA00022553"/>
    </source>
</evidence>
<name>A0A2N0ALY9_9LEPT</name>
<dbReference type="GO" id="GO:0000155">
    <property type="term" value="F:phosphorelay sensor kinase activity"/>
    <property type="evidence" value="ECO:0007669"/>
    <property type="project" value="TreeGrafter"/>
</dbReference>
<feature type="domain" description="Histidine kinase" evidence="7">
    <location>
        <begin position="162"/>
        <end position="415"/>
    </location>
</feature>
<keyword evidence="5" id="KW-0418">Kinase</keyword>
<keyword evidence="3" id="KW-0597">Phosphoprotein</keyword>
<dbReference type="Pfam" id="PF02518">
    <property type="entry name" value="HATPase_c"/>
    <property type="match status" value="1"/>
</dbReference>
<organism evidence="8 9">
    <name type="scientific">Leptospira harrisiae</name>
    <dbReference type="NCBI Taxonomy" id="2023189"/>
    <lineage>
        <taxon>Bacteria</taxon>
        <taxon>Pseudomonadati</taxon>
        <taxon>Spirochaetota</taxon>
        <taxon>Spirochaetia</taxon>
        <taxon>Leptospirales</taxon>
        <taxon>Leptospiraceae</taxon>
        <taxon>Leptospira</taxon>
    </lineage>
</organism>
<evidence type="ECO:0000256" key="4">
    <source>
        <dbReference type="ARBA" id="ARBA00022679"/>
    </source>
</evidence>
<dbReference type="GO" id="GO:0016036">
    <property type="term" value="P:cellular response to phosphate starvation"/>
    <property type="evidence" value="ECO:0007669"/>
    <property type="project" value="TreeGrafter"/>
</dbReference>
<evidence type="ECO:0000259" key="7">
    <source>
        <dbReference type="PROSITE" id="PS50109"/>
    </source>
</evidence>
<comment type="caution">
    <text evidence="8">The sequence shown here is derived from an EMBL/GenBank/DDBJ whole genome shotgun (WGS) entry which is preliminary data.</text>
</comment>
<dbReference type="InterPro" id="IPR003594">
    <property type="entry name" value="HATPase_dom"/>
</dbReference>
<dbReference type="GO" id="GO:0005886">
    <property type="term" value="C:plasma membrane"/>
    <property type="evidence" value="ECO:0007669"/>
    <property type="project" value="TreeGrafter"/>
</dbReference>
<dbReference type="Proteomes" id="UP000232145">
    <property type="component" value="Unassembled WGS sequence"/>
</dbReference>
<dbReference type="SUPFAM" id="SSF55874">
    <property type="entry name" value="ATPase domain of HSP90 chaperone/DNA topoisomerase II/histidine kinase"/>
    <property type="match status" value="1"/>
</dbReference>
<sequence length="418" mass="48604">MIPHSLLLESENTKQISDLLKEINYTFERVVQFEEIAKTLEGGKFHFLIFHIADVTNEEKQNKLREITKNFPQVLILLITDKTKWDITASLLKQHMVYDFIQTPIETNHFQFTLDRSLQYLLTKLKSQFVLEAENHLYKRMVEIFDWKKSLSHKENENIASDIIHQMNINLFQGSGIGTLMSVVSILIAKSKLDDEGKNYSIPKPIMDLLSENYDAAKSMFDSMSISQSVIDDESIIETQESPIKLLPIIDYELETLNEALSIKSQKINLSQIPSSVIGKKIRFDATKLSYVIREILLNAIKYSKEKDMIYLIFFHKENFLELKVINPAYQNQDGTNGIPEKFESFVFEPFFRISSVVDDSYAKFEQFRFGLGLPLVKKILDLHKSNVQIYNIENNFRNENSKDICLTIRFPLSEEEK</sequence>
<keyword evidence="6" id="KW-0902">Two-component regulatory system</keyword>
<comment type="catalytic activity">
    <reaction evidence="1">
        <text>ATP + protein L-histidine = ADP + protein N-phospho-L-histidine.</text>
        <dbReference type="EC" id="2.7.13.3"/>
    </reaction>
</comment>
<dbReference type="InterPro" id="IPR050351">
    <property type="entry name" value="BphY/WalK/GraS-like"/>
</dbReference>
<reference evidence="8 9" key="1">
    <citation type="submission" date="2017-07" db="EMBL/GenBank/DDBJ databases">
        <title>Leptospira spp. isolated from tropical soils.</title>
        <authorList>
            <person name="Thibeaux R."/>
            <person name="Iraola G."/>
            <person name="Ferres I."/>
            <person name="Bierque E."/>
            <person name="Girault D."/>
            <person name="Soupe-Gilbert M.-E."/>
            <person name="Picardeau M."/>
            <person name="Goarant C."/>
        </authorList>
    </citation>
    <scope>NUCLEOTIDE SEQUENCE [LARGE SCALE GENOMIC DNA]</scope>
    <source>
        <strain evidence="8 9">FH2-B-A1</strain>
    </source>
</reference>
<keyword evidence="8" id="KW-0547">Nucleotide-binding</keyword>
<dbReference type="OrthoDB" id="9804645at2"/>
<keyword evidence="9" id="KW-1185">Reference proteome</keyword>
<evidence type="ECO:0000313" key="8">
    <source>
        <dbReference type="EMBL" id="PJZ85318.1"/>
    </source>
</evidence>
<keyword evidence="8" id="KW-0067">ATP-binding</keyword>
<dbReference type="GO" id="GO:0004721">
    <property type="term" value="F:phosphoprotein phosphatase activity"/>
    <property type="evidence" value="ECO:0007669"/>
    <property type="project" value="TreeGrafter"/>
</dbReference>
<dbReference type="RefSeq" id="WP_100742220.1">
    <property type="nucleotide sequence ID" value="NZ_NPDW01000001.1"/>
</dbReference>
<accession>A0A2N0ALY9</accession>
<dbReference type="PANTHER" id="PTHR45453">
    <property type="entry name" value="PHOSPHATE REGULON SENSOR PROTEIN PHOR"/>
    <property type="match status" value="1"/>
</dbReference>
<evidence type="ECO:0000256" key="6">
    <source>
        <dbReference type="ARBA" id="ARBA00023012"/>
    </source>
</evidence>
<gene>
    <name evidence="8" type="ORF">CH364_03455</name>
</gene>
<dbReference type="InterPro" id="IPR005467">
    <property type="entry name" value="His_kinase_dom"/>
</dbReference>
<dbReference type="PROSITE" id="PS50109">
    <property type="entry name" value="HIS_KIN"/>
    <property type="match status" value="1"/>
</dbReference>
<evidence type="ECO:0000256" key="1">
    <source>
        <dbReference type="ARBA" id="ARBA00000085"/>
    </source>
</evidence>
<proteinExistence type="predicted"/>
<keyword evidence="4" id="KW-0808">Transferase</keyword>
<dbReference type="Gene3D" id="3.30.565.10">
    <property type="entry name" value="Histidine kinase-like ATPase, C-terminal domain"/>
    <property type="match status" value="1"/>
</dbReference>
<dbReference type="SMART" id="SM00387">
    <property type="entry name" value="HATPase_c"/>
    <property type="match status" value="1"/>
</dbReference>
<evidence type="ECO:0000256" key="2">
    <source>
        <dbReference type="ARBA" id="ARBA00012438"/>
    </source>
</evidence>
<evidence type="ECO:0000256" key="5">
    <source>
        <dbReference type="ARBA" id="ARBA00022777"/>
    </source>
</evidence>
<dbReference type="PANTHER" id="PTHR45453:SF1">
    <property type="entry name" value="PHOSPHATE REGULON SENSOR PROTEIN PHOR"/>
    <property type="match status" value="1"/>
</dbReference>
<dbReference type="AlphaFoldDB" id="A0A2N0ALY9"/>